<protein>
    <submittedName>
        <fullName evidence="1">Uncharacterized protein</fullName>
    </submittedName>
</protein>
<keyword evidence="2" id="KW-1185">Reference proteome</keyword>
<accession>A0ABR2EEI4</accession>
<evidence type="ECO:0000313" key="1">
    <source>
        <dbReference type="EMBL" id="KAK8559055.1"/>
    </source>
</evidence>
<gene>
    <name evidence="1" type="ORF">V6N12_042343</name>
</gene>
<dbReference type="Proteomes" id="UP001472677">
    <property type="component" value="Unassembled WGS sequence"/>
</dbReference>
<name>A0ABR2EEI4_9ROSI</name>
<reference evidence="1 2" key="1">
    <citation type="journal article" date="2024" name="G3 (Bethesda)">
        <title>Genome assembly of Hibiscus sabdariffa L. provides insights into metabolisms of medicinal natural products.</title>
        <authorList>
            <person name="Kim T."/>
        </authorList>
    </citation>
    <scope>NUCLEOTIDE SEQUENCE [LARGE SCALE GENOMIC DNA]</scope>
    <source>
        <strain evidence="1">TK-2024</strain>
        <tissue evidence="1">Old leaves</tissue>
    </source>
</reference>
<dbReference type="EMBL" id="JBBPBM010000015">
    <property type="protein sequence ID" value="KAK8559055.1"/>
    <property type="molecule type" value="Genomic_DNA"/>
</dbReference>
<sequence length="89" mass="10104">MGDLNALLELFIELTYVVKPRHLLTRVRADNLHTLAEDICLKKVVADKSKKTRSRSRSRDVVATLDKRVDELLASVKDVQGVCRRDTCP</sequence>
<evidence type="ECO:0000313" key="2">
    <source>
        <dbReference type="Proteomes" id="UP001472677"/>
    </source>
</evidence>
<proteinExistence type="predicted"/>
<organism evidence="1 2">
    <name type="scientific">Hibiscus sabdariffa</name>
    <name type="common">roselle</name>
    <dbReference type="NCBI Taxonomy" id="183260"/>
    <lineage>
        <taxon>Eukaryota</taxon>
        <taxon>Viridiplantae</taxon>
        <taxon>Streptophyta</taxon>
        <taxon>Embryophyta</taxon>
        <taxon>Tracheophyta</taxon>
        <taxon>Spermatophyta</taxon>
        <taxon>Magnoliopsida</taxon>
        <taxon>eudicotyledons</taxon>
        <taxon>Gunneridae</taxon>
        <taxon>Pentapetalae</taxon>
        <taxon>rosids</taxon>
        <taxon>malvids</taxon>
        <taxon>Malvales</taxon>
        <taxon>Malvaceae</taxon>
        <taxon>Malvoideae</taxon>
        <taxon>Hibiscus</taxon>
    </lineage>
</organism>
<comment type="caution">
    <text evidence="1">The sequence shown here is derived from an EMBL/GenBank/DDBJ whole genome shotgun (WGS) entry which is preliminary data.</text>
</comment>